<evidence type="ECO:0000259" key="6">
    <source>
        <dbReference type="SMART" id="SM00382"/>
    </source>
</evidence>
<dbReference type="GO" id="GO:0005524">
    <property type="term" value="F:ATP binding"/>
    <property type="evidence" value="ECO:0007669"/>
    <property type="project" value="UniProtKB-KW"/>
</dbReference>
<accession>A0A8H4RX83</accession>
<dbReference type="Gene3D" id="1.10.8.60">
    <property type="match status" value="1"/>
</dbReference>
<comment type="caution">
    <text evidence="7">The sequence shown here is derived from an EMBL/GenBank/DDBJ whole genome shotgun (WGS) entry which is preliminary data.</text>
</comment>
<evidence type="ECO:0000313" key="8">
    <source>
        <dbReference type="Proteomes" id="UP000566819"/>
    </source>
</evidence>
<dbReference type="InterPro" id="IPR056027">
    <property type="entry name" value="DUF7608"/>
</dbReference>
<evidence type="ECO:0000256" key="4">
    <source>
        <dbReference type="ARBA" id="ARBA00022840"/>
    </source>
</evidence>
<proteinExistence type="predicted"/>
<evidence type="ECO:0000256" key="3">
    <source>
        <dbReference type="ARBA" id="ARBA00022787"/>
    </source>
</evidence>
<keyword evidence="3" id="KW-0496">Mitochondrion</keyword>
<dbReference type="InterPro" id="IPR003593">
    <property type="entry name" value="AAA+_ATPase"/>
</dbReference>
<evidence type="ECO:0000313" key="7">
    <source>
        <dbReference type="EMBL" id="KAF4636730.1"/>
    </source>
</evidence>
<reference evidence="7 8" key="1">
    <citation type="submission" date="2020-03" db="EMBL/GenBank/DDBJ databases">
        <title>Draft Genome Sequence of Cudoniella acicularis.</title>
        <authorList>
            <person name="Buettner E."/>
            <person name="Kellner H."/>
        </authorList>
    </citation>
    <scope>NUCLEOTIDE SEQUENCE [LARGE SCALE GENOMIC DNA]</scope>
    <source>
        <strain evidence="7 8">DSM 108380</strain>
    </source>
</reference>
<dbReference type="SUPFAM" id="SSF52540">
    <property type="entry name" value="P-loop containing nucleoside triphosphate hydrolases"/>
    <property type="match status" value="1"/>
</dbReference>
<keyword evidence="4" id="KW-0067">ATP-binding</keyword>
<dbReference type="CDD" id="cd19481">
    <property type="entry name" value="RecA-like_protease"/>
    <property type="match status" value="1"/>
</dbReference>
<organism evidence="7 8">
    <name type="scientific">Cudoniella acicularis</name>
    <dbReference type="NCBI Taxonomy" id="354080"/>
    <lineage>
        <taxon>Eukaryota</taxon>
        <taxon>Fungi</taxon>
        <taxon>Dikarya</taxon>
        <taxon>Ascomycota</taxon>
        <taxon>Pezizomycotina</taxon>
        <taxon>Leotiomycetes</taxon>
        <taxon>Helotiales</taxon>
        <taxon>Tricladiaceae</taxon>
        <taxon>Cudoniella</taxon>
    </lineage>
</organism>
<dbReference type="PANTHER" id="PTHR45644">
    <property type="entry name" value="AAA ATPASE, PUTATIVE (AFU_ORTHOLOGUE AFUA_2G12920)-RELATED-RELATED"/>
    <property type="match status" value="1"/>
</dbReference>
<dbReference type="PANTHER" id="PTHR45644:SF56">
    <property type="entry name" value="AAA ATPASE, PUTATIVE (AFU_ORTHOLOGUE AFUA_2G12920)-RELATED"/>
    <property type="match status" value="1"/>
</dbReference>
<keyword evidence="2" id="KW-0547">Nucleotide-binding</keyword>
<evidence type="ECO:0000256" key="1">
    <source>
        <dbReference type="ARBA" id="ARBA00004572"/>
    </source>
</evidence>
<dbReference type="SMART" id="SM00382">
    <property type="entry name" value="AAA"/>
    <property type="match status" value="1"/>
</dbReference>
<dbReference type="Gene3D" id="3.40.50.300">
    <property type="entry name" value="P-loop containing nucleotide triphosphate hydrolases"/>
    <property type="match status" value="1"/>
</dbReference>
<name>A0A8H4RX83_9HELO</name>
<dbReference type="InterPro" id="IPR003959">
    <property type="entry name" value="ATPase_AAA_core"/>
</dbReference>
<dbReference type="GO" id="GO:0016887">
    <property type="term" value="F:ATP hydrolysis activity"/>
    <property type="evidence" value="ECO:0007669"/>
    <property type="project" value="InterPro"/>
</dbReference>
<dbReference type="OrthoDB" id="39734at2759"/>
<keyword evidence="3" id="KW-0472">Membrane</keyword>
<keyword evidence="3" id="KW-1000">Mitochondrion outer membrane</keyword>
<evidence type="ECO:0000256" key="5">
    <source>
        <dbReference type="SAM" id="MobiDB-lite"/>
    </source>
</evidence>
<dbReference type="GO" id="GO:0005741">
    <property type="term" value="C:mitochondrial outer membrane"/>
    <property type="evidence" value="ECO:0007669"/>
    <property type="project" value="UniProtKB-SubCell"/>
</dbReference>
<dbReference type="AlphaFoldDB" id="A0A8H4RX83"/>
<dbReference type="Pfam" id="PF24581">
    <property type="entry name" value="DUF7608"/>
    <property type="match status" value="1"/>
</dbReference>
<keyword evidence="8" id="KW-1185">Reference proteome</keyword>
<dbReference type="InterPro" id="IPR041569">
    <property type="entry name" value="AAA_lid_3"/>
</dbReference>
<dbReference type="Proteomes" id="UP000566819">
    <property type="component" value="Unassembled WGS sequence"/>
</dbReference>
<feature type="domain" description="AAA+ ATPase" evidence="6">
    <location>
        <begin position="744"/>
        <end position="875"/>
    </location>
</feature>
<gene>
    <name evidence="7" type="ORF">G7Y89_g1350</name>
</gene>
<dbReference type="Pfam" id="PF00004">
    <property type="entry name" value="AAA"/>
    <property type="match status" value="1"/>
</dbReference>
<dbReference type="InterPro" id="IPR027417">
    <property type="entry name" value="P-loop_NTPase"/>
</dbReference>
<dbReference type="Pfam" id="PF17862">
    <property type="entry name" value="AAA_lid_3"/>
    <property type="match status" value="1"/>
</dbReference>
<feature type="region of interest" description="Disordered" evidence="5">
    <location>
        <begin position="35"/>
        <end position="120"/>
    </location>
</feature>
<evidence type="ECO:0000256" key="2">
    <source>
        <dbReference type="ARBA" id="ARBA00022741"/>
    </source>
</evidence>
<dbReference type="InterPro" id="IPR051701">
    <property type="entry name" value="Mito_OM_Translocase_MSP1"/>
</dbReference>
<dbReference type="EMBL" id="JAAMPI010000052">
    <property type="protein sequence ID" value="KAF4636730.1"/>
    <property type="molecule type" value="Genomic_DNA"/>
</dbReference>
<comment type="subcellular location">
    <subcellularLocation>
        <location evidence="1">Mitochondrion outer membrane</location>
        <topology evidence="1">Single-pass membrane protein</topology>
    </subcellularLocation>
</comment>
<sequence length="1017" mass="112133">MHAAALHVIRTANRPASRYAYRIIAGVRYPHHLSNRSFHQSPARHRSPEDPNLPTNEGESTQPRSAIEGANGGAAELESLGSDGPGSIADEDTSVPLQRTRAARIGSGRVKANRPRQPEGLPPIQLPEWFLKDSVRCAENNSILGNNLAVYSTREAEVDDEGVKPSDIQTETDIANCDLAPINRAKYSIHVHVYQEILSAIRANLALRPPKLAESQPLNRPVTHLYCPKDGGSYYLDSVVETIASKLGADLITLDAQDIAQILSSYVDENVAWTQSSTAVLGYETQRAAGKLEDFDKNEDGEQEEAEEEEEDFMGYLKNNKSKPKPYSNLSNIAKKLTSYKSFVMPKNDFGQSRSTESLSNFPFLGITGIRVDPPAANSDSDQWKSLKTTAILNALISAAETKRGTSSPLSDSLESVDLKTDSRGTIIQVRDYKTISQTPSGADILGQLRTAINKRWKEGKNIILVGTTSMEEEESALSKPEIQRLQSQLGERTIYVPPDRREEQEVTFESDEKVRVRRINIRHIEDMIGKLSESTHHLSPIVQIERDLDSVAIYSSGLEDAVWTYSRVFRVSSTVLGLEDSLPVVDGPALSKALELLASSDEAKFSWGAAELKEEEANAATIATDSAEAVRKNETTKDRIKQLRKTCNPHEKKLLSGVVIPSEIRTTFNDIRAPNETVEALKTLTSLSLKRPEAFSYGVLATDRLPGLLLYGNQPFPLFPQLPILNGQEEVLSSRFLSSLHANSSDVGPPGTGKTLLAKAVAKESGATMLEISGADINDMFVGEGEKNVKAVFSLAKKLSPCVVFIDECDSVFSSRSEPRRSGAHREMINQFLREWDGMNDLSAFIMVATNRPFDLDEAVLRRLPRRLLLDLPVEKEREAILKIHLKDEVLDESVSLSKLAKATPFYSGSDLKNLSVAAALACVREENEAAAKHSSPVPHQYPEKRLLTKSHFDKALEEISASISEDMSTLSAIRKFDEKYGDRKGRRKKTSALGFGGTTVVEQDSEAARVRKMEV</sequence>
<feature type="compositionally biased region" description="Polar residues" evidence="5">
    <location>
        <begin position="53"/>
        <end position="64"/>
    </location>
</feature>
<protein>
    <recommendedName>
        <fullName evidence="6">AAA+ ATPase domain-containing protein</fullName>
    </recommendedName>
</protein>